<dbReference type="Pfam" id="PF01522">
    <property type="entry name" value="Polysacc_deac_1"/>
    <property type="match status" value="1"/>
</dbReference>
<reference evidence="4 5" key="1">
    <citation type="submission" date="2018-05" db="EMBL/GenBank/DDBJ databases">
        <title>Draft genome sequence of Rhodanobacter denitrificans Yn1 isolated from gold copper mine.</title>
        <authorList>
            <person name="Yang N."/>
            <person name="Mazhar H.S."/>
            <person name="Rensing C."/>
        </authorList>
    </citation>
    <scope>NUCLEOTIDE SEQUENCE [LARGE SCALE GENOMIC DNA]</scope>
    <source>
        <strain evidence="4 5">Yn1</strain>
    </source>
</reference>
<keyword evidence="2" id="KW-0732">Signal</keyword>
<comment type="subcellular location">
    <subcellularLocation>
        <location evidence="1">Secreted</location>
    </subcellularLocation>
</comment>
<evidence type="ECO:0000313" key="4">
    <source>
        <dbReference type="EMBL" id="RCS29212.1"/>
    </source>
</evidence>
<dbReference type="Proteomes" id="UP000252387">
    <property type="component" value="Unassembled WGS sequence"/>
</dbReference>
<organism evidence="4 5">
    <name type="scientific">Rhodanobacter denitrificans</name>
    <dbReference type="NCBI Taxonomy" id="666685"/>
    <lineage>
        <taxon>Bacteria</taxon>
        <taxon>Pseudomonadati</taxon>
        <taxon>Pseudomonadota</taxon>
        <taxon>Gammaproteobacteria</taxon>
        <taxon>Lysobacterales</taxon>
        <taxon>Rhodanobacteraceae</taxon>
        <taxon>Rhodanobacter</taxon>
    </lineage>
</organism>
<dbReference type="RefSeq" id="WP_114343944.1">
    <property type="nucleotide sequence ID" value="NZ_QFWQ01000007.1"/>
</dbReference>
<dbReference type="GO" id="GO:0005576">
    <property type="term" value="C:extracellular region"/>
    <property type="evidence" value="ECO:0007669"/>
    <property type="project" value="UniProtKB-SubCell"/>
</dbReference>
<dbReference type="CDD" id="cd10918">
    <property type="entry name" value="CE4_NodB_like_5s_6s"/>
    <property type="match status" value="1"/>
</dbReference>
<evidence type="ECO:0000256" key="1">
    <source>
        <dbReference type="ARBA" id="ARBA00004613"/>
    </source>
</evidence>
<dbReference type="AlphaFoldDB" id="A0A368KBA3"/>
<dbReference type="InterPro" id="IPR051398">
    <property type="entry name" value="Polysacch_Deacetylase"/>
</dbReference>
<name>A0A368KBA3_9GAMM</name>
<dbReference type="SUPFAM" id="SSF88713">
    <property type="entry name" value="Glycoside hydrolase/deacetylase"/>
    <property type="match status" value="1"/>
</dbReference>
<dbReference type="GO" id="GO:0016810">
    <property type="term" value="F:hydrolase activity, acting on carbon-nitrogen (but not peptide) bonds"/>
    <property type="evidence" value="ECO:0007669"/>
    <property type="project" value="InterPro"/>
</dbReference>
<keyword evidence="5" id="KW-1185">Reference proteome</keyword>
<dbReference type="PROSITE" id="PS51677">
    <property type="entry name" value="NODB"/>
    <property type="match status" value="1"/>
</dbReference>
<dbReference type="InterPro" id="IPR002509">
    <property type="entry name" value="NODB_dom"/>
</dbReference>
<evidence type="ECO:0000259" key="3">
    <source>
        <dbReference type="PROSITE" id="PS51677"/>
    </source>
</evidence>
<comment type="caution">
    <text evidence="4">The sequence shown here is derived from an EMBL/GenBank/DDBJ whole genome shotgun (WGS) entry which is preliminary data.</text>
</comment>
<protein>
    <submittedName>
        <fullName evidence="4">Polysaccharide deacetylase family protein</fullName>
    </submittedName>
</protein>
<dbReference type="EMBL" id="QFWQ01000007">
    <property type="protein sequence ID" value="RCS29212.1"/>
    <property type="molecule type" value="Genomic_DNA"/>
</dbReference>
<dbReference type="InterPro" id="IPR011330">
    <property type="entry name" value="Glyco_hydro/deAcase_b/a-brl"/>
</dbReference>
<sequence>MGQVRSQGTHALPILMYHNIAQAPRDLRVYRSLFVSPAAFARQMWLLHRLGYTGLSMSAAMPYLRGERTGRVVVITLDDGYADNLDAALPVLQRHGFSATCYVVSGSIGRYNQWDSERLGLRKPLMSTEQLREWHRGGMEVGAHTQSHPRLTQCSDAQLRDEIHGCKVTLEDRLGAPVTQFCYPYGDADDRVAGVAREAGYAAATTTRRGRAHAGMDLWQLPRIQIARHHLLPQFAMRTLTGYEDRRG</sequence>
<evidence type="ECO:0000256" key="2">
    <source>
        <dbReference type="ARBA" id="ARBA00022729"/>
    </source>
</evidence>
<evidence type="ECO:0000313" key="5">
    <source>
        <dbReference type="Proteomes" id="UP000252387"/>
    </source>
</evidence>
<dbReference type="Gene3D" id="3.20.20.370">
    <property type="entry name" value="Glycoside hydrolase/deacetylase"/>
    <property type="match status" value="1"/>
</dbReference>
<feature type="domain" description="NodB homology" evidence="3">
    <location>
        <begin position="71"/>
        <end position="248"/>
    </location>
</feature>
<gene>
    <name evidence="4" type="ORF">DEO45_11960</name>
</gene>
<dbReference type="GO" id="GO:0005975">
    <property type="term" value="P:carbohydrate metabolic process"/>
    <property type="evidence" value="ECO:0007669"/>
    <property type="project" value="InterPro"/>
</dbReference>
<proteinExistence type="predicted"/>
<accession>A0A368KBA3</accession>
<dbReference type="PANTHER" id="PTHR34216:SF3">
    <property type="entry name" value="POLY-BETA-1,6-N-ACETYL-D-GLUCOSAMINE N-DEACETYLASE"/>
    <property type="match status" value="1"/>
</dbReference>
<dbReference type="OrthoDB" id="9814639at2"/>
<dbReference type="PANTHER" id="PTHR34216">
    <property type="match status" value="1"/>
</dbReference>